<dbReference type="Proteomes" id="UP001296873">
    <property type="component" value="Unassembled WGS sequence"/>
</dbReference>
<accession>A0ABS1DG25</accession>
<reference evidence="5 6" key="1">
    <citation type="journal article" date="2020" name="Microorganisms">
        <title>Osmotic Adaptation and Compatible Solute Biosynthesis of Phototrophic Bacteria as Revealed from Genome Analyses.</title>
        <authorList>
            <person name="Imhoff J.F."/>
            <person name="Rahn T."/>
            <person name="Kunzel S."/>
            <person name="Keller A."/>
            <person name="Neulinger S.C."/>
        </authorList>
    </citation>
    <scope>NUCLEOTIDE SEQUENCE [LARGE SCALE GENOMIC DNA]</scope>
    <source>
        <strain evidence="5 6">DSM 9895</strain>
    </source>
</reference>
<keyword evidence="4" id="KW-0411">Iron-sulfur</keyword>
<dbReference type="PANTHER" id="PTHR37424:SF1">
    <property type="entry name" value="BACTERIOFERRITIN-ASSOCIATED FERREDOXIN"/>
    <property type="match status" value="1"/>
</dbReference>
<keyword evidence="6" id="KW-1185">Reference proteome</keyword>
<keyword evidence="2" id="KW-0479">Metal-binding</keyword>
<comment type="caution">
    <text evidence="5">The sequence shown here is derived from an EMBL/GenBank/DDBJ whole genome shotgun (WGS) entry which is preliminary data.</text>
</comment>
<name>A0ABS1DG25_9PROT</name>
<evidence type="ECO:0000256" key="1">
    <source>
        <dbReference type="ARBA" id="ARBA00022714"/>
    </source>
</evidence>
<dbReference type="EMBL" id="NRRL01000033">
    <property type="protein sequence ID" value="MBK1668916.1"/>
    <property type="molecule type" value="Genomic_DNA"/>
</dbReference>
<organism evidence="5 6">
    <name type="scientific">Rhodovibrio sodomensis</name>
    <dbReference type="NCBI Taxonomy" id="1088"/>
    <lineage>
        <taxon>Bacteria</taxon>
        <taxon>Pseudomonadati</taxon>
        <taxon>Pseudomonadota</taxon>
        <taxon>Alphaproteobacteria</taxon>
        <taxon>Rhodospirillales</taxon>
        <taxon>Rhodovibrionaceae</taxon>
        <taxon>Rhodovibrio</taxon>
    </lineage>
</organism>
<evidence type="ECO:0000313" key="5">
    <source>
        <dbReference type="EMBL" id="MBK1668916.1"/>
    </source>
</evidence>
<dbReference type="InterPro" id="IPR052371">
    <property type="entry name" value="BFD-associated_ferredoxin"/>
</dbReference>
<evidence type="ECO:0000256" key="2">
    <source>
        <dbReference type="ARBA" id="ARBA00022723"/>
    </source>
</evidence>
<evidence type="ECO:0008006" key="7">
    <source>
        <dbReference type="Google" id="ProtNLM"/>
    </source>
</evidence>
<evidence type="ECO:0000256" key="3">
    <source>
        <dbReference type="ARBA" id="ARBA00023004"/>
    </source>
</evidence>
<sequence>MYVCLCNAISDTRVRVCAGQGRCTVSDVYRACGCQAQCGKCAGSIRAILNDMAPRPAATGAYLEGAAAKPSD</sequence>
<evidence type="ECO:0000256" key="4">
    <source>
        <dbReference type="ARBA" id="ARBA00023014"/>
    </source>
</evidence>
<evidence type="ECO:0000313" key="6">
    <source>
        <dbReference type="Proteomes" id="UP001296873"/>
    </source>
</evidence>
<dbReference type="InterPro" id="IPR041854">
    <property type="entry name" value="BFD-like_2Fe2S-bd_dom_sf"/>
</dbReference>
<gene>
    <name evidence="5" type="ORF">CKO28_12830</name>
</gene>
<dbReference type="RefSeq" id="WP_200341237.1">
    <property type="nucleotide sequence ID" value="NZ_NRRL01000033.1"/>
</dbReference>
<proteinExistence type="predicted"/>
<dbReference type="Gene3D" id="1.10.10.1100">
    <property type="entry name" value="BFD-like [2Fe-2S]-binding domain"/>
    <property type="match status" value="1"/>
</dbReference>
<dbReference type="PANTHER" id="PTHR37424">
    <property type="entry name" value="BACTERIOFERRITIN-ASSOCIATED FERREDOXIN"/>
    <property type="match status" value="1"/>
</dbReference>
<protein>
    <recommendedName>
        <fullName evidence="7">(2Fe-2S)-binding protein</fullName>
    </recommendedName>
</protein>
<keyword evidence="3" id="KW-0408">Iron</keyword>
<keyword evidence="1" id="KW-0001">2Fe-2S</keyword>